<dbReference type="HOGENOM" id="CLU_2794126_0_0_1"/>
<keyword evidence="3" id="KW-1185">Reference proteome</keyword>
<proteinExistence type="predicted"/>
<name>J3PC68_GAET3</name>
<dbReference type="AlphaFoldDB" id="J3PC68"/>
<dbReference type="VEuPathDB" id="FungiDB:GGTG_11091"/>
<reference evidence="1" key="2">
    <citation type="submission" date="2010-07" db="EMBL/GenBank/DDBJ databases">
        <authorList>
            <consortium name="The Broad Institute Genome Sequencing Platform"/>
            <consortium name="Broad Institute Genome Sequencing Center for Infectious Disease"/>
            <person name="Ma L.-J."/>
            <person name="Dead R."/>
            <person name="Young S."/>
            <person name="Zeng Q."/>
            <person name="Koehrsen M."/>
            <person name="Alvarado L."/>
            <person name="Berlin A."/>
            <person name="Chapman S.B."/>
            <person name="Chen Z."/>
            <person name="Freedman E."/>
            <person name="Gellesch M."/>
            <person name="Goldberg J."/>
            <person name="Griggs A."/>
            <person name="Gujja S."/>
            <person name="Heilman E.R."/>
            <person name="Heiman D."/>
            <person name="Hepburn T."/>
            <person name="Howarth C."/>
            <person name="Jen D."/>
            <person name="Larson L."/>
            <person name="Mehta T."/>
            <person name="Neiman D."/>
            <person name="Pearson M."/>
            <person name="Roberts A."/>
            <person name="Saif S."/>
            <person name="Shea T."/>
            <person name="Shenoy N."/>
            <person name="Sisk P."/>
            <person name="Stolte C."/>
            <person name="Sykes S."/>
            <person name="Walk T."/>
            <person name="White J."/>
            <person name="Yandava C."/>
            <person name="Haas B."/>
            <person name="Nusbaum C."/>
            <person name="Birren B."/>
        </authorList>
    </citation>
    <scope>NUCLEOTIDE SEQUENCE</scope>
    <source>
        <strain evidence="1">R3-111a-1</strain>
    </source>
</reference>
<dbReference type="GeneID" id="20351549"/>
<protein>
    <submittedName>
        <fullName evidence="1 2">Uncharacterized protein</fullName>
    </submittedName>
</protein>
<accession>J3PC68</accession>
<reference evidence="2" key="4">
    <citation type="journal article" date="2015" name="G3 (Bethesda)">
        <title>Genome sequences of three phytopathogenic species of the Magnaporthaceae family of fungi.</title>
        <authorList>
            <person name="Okagaki L.H."/>
            <person name="Nunes C.C."/>
            <person name="Sailsbery J."/>
            <person name="Clay B."/>
            <person name="Brown D."/>
            <person name="John T."/>
            <person name="Oh Y."/>
            <person name="Young N."/>
            <person name="Fitzgerald M."/>
            <person name="Haas B.J."/>
            <person name="Zeng Q."/>
            <person name="Young S."/>
            <person name="Adiconis X."/>
            <person name="Fan L."/>
            <person name="Levin J.Z."/>
            <person name="Mitchell T.K."/>
            <person name="Okubara P.A."/>
            <person name="Farman M.L."/>
            <person name="Kohn L.M."/>
            <person name="Birren B."/>
            <person name="Ma L.-J."/>
            <person name="Dean R.A."/>
        </authorList>
    </citation>
    <scope>NUCLEOTIDE SEQUENCE</scope>
    <source>
        <strain evidence="2">R3-111a-1</strain>
    </source>
</reference>
<dbReference type="Proteomes" id="UP000006039">
    <property type="component" value="Unassembled WGS sequence"/>
</dbReference>
<organism evidence="1">
    <name type="scientific">Gaeumannomyces tritici (strain R3-111a-1)</name>
    <name type="common">Wheat and barley take-all root rot fungus</name>
    <name type="synonym">Gaeumannomyces graminis var. tritici</name>
    <dbReference type="NCBI Taxonomy" id="644352"/>
    <lineage>
        <taxon>Eukaryota</taxon>
        <taxon>Fungi</taxon>
        <taxon>Dikarya</taxon>
        <taxon>Ascomycota</taxon>
        <taxon>Pezizomycotina</taxon>
        <taxon>Sordariomycetes</taxon>
        <taxon>Sordariomycetidae</taxon>
        <taxon>Magnaporthales</taxon>
        <taxon>Magnaporthaceae</taxon>
        <taxon>Gaeumannomyces</taxon>
    </lineage>
</organism>
<evidence type="ECO:0000313" key="3">
    <source>
        <dbReference type="Proteomes" id="UP000006039"/>
    </source>
</evidence>
<gene>
    <name evidence="2" type="primary">20351549</name>
    <name evidence="1" type="ORF">GGTG_11091</name>
</gene>
<reference evidence="1" key="3">
    <citation type="submission" date="2010-09" db="EMBL/GenBank/DDBJ databases">
        <title>Annotation of Gaeumannomyces graminis var. tritici R3-111a-1.</title>
        <authorList>
            <consortium name="The Broad Institute Genome Sequencing Platform"/>
            <person name="Ma L.-J."/>
            <person name="Dead R."/>
            <person name="Young S.K."/>
            <person name="Zeng Q."/>
            <person name="Gargeya S."/>
            <person name="Fitzgerald M."/>
            <person name="Haas B."/>
            <person name="Abouelleil A."/>
            <person name="Alvarado L."/>
            <person name="Arachchi H.M."/>
            <person name="Berlin A."/>
            <person name="Brown A."/>
            <person name="Chapman S.B."/>
            <person name="Chen Z."/>
            <person name="Dunbar C."/>
            <person name="Freedman E."/>
            <person name="Gearin G."/>
            <person name="Gellesch M."/>
            <person name="Goldberg J."/>
            <person name="Griggs A."/>
            <person name="Gujja S."/>
            <person name="Heiman D."/>
            <person name="Howarth C."/>
            <person name="Larson L."/>
            <person name="Lui A."/>
            <person name="MacDonald P.J.P."/>
            <person name="Mehta T."/>
            <person name="Montmayeur A."/>
            <person name="Murphy C."/>
            <person name="Neiman D."/>
            <person name="Pearson M."/>
            <person name="Priest M."/>
            <person name="Roberts A."/>
            <person name="Saif S."/>
            <person name="Shea T."/>
            <person name="Shenoy N."/>
            <person name="Sisk P."/>
            <person name="Stolte C."/>
            <person name="Sykes S."/>
            <person name="Yandava C."/>
            <person name="Wortman J."/>
            <person name="Nusbaum C."/>
            <person name="Birren B."/>
        </authorList>
    </citation>
    <scope>NUCLEOTIDE SEQUENCE</scope>
    <source>
        <strain evidence="1">R3-111a-1</strain>
    </source>
</reference>
<dbReference type="RefSeq" id="XP_009227235.1">
    <property type="nucleotide sequence ID" value="XM_009228971.1"/>
</dbReference>
<reference evidence="3" key="1">
    <citation type="submission" date="2010-07" db="EMBL/GenBank/DDBJ databases">
        <title>The genome sequence of Gaeumannomyces graminis var. tritici strain R3-111a-1.</title>
        <authorList>
            <consortium name="The Broad Institute Genome Sequencing Platform"/>
            <person name="Ma L.-J."/>
            <person name="Dead R."/>
            <person name="Young S."/>
            <person name="Zeng Q."/>
            <person name="Koehrsen M."/>
            <person name="Alvarado L."/>
            <person name="Berlin A."/>
            <person name="Chapman S.B."/>
            <person name="Chen Z."/>
            <person name="Freedman E."/>
            <person name="Gellesch M."/>
            <person name="Goldberg J."/>
            <person name="Griggs A."/>
            <person name="Gujja S."/>
            <person name="Heilman E.R."/>
            <person name="Heiman D."/>
            <person name="Hepburn T."/>
            <person name="Howarth C."/>
            <person name="Jen D."/>
            <person name="Larson L."/>
            <person name="Mehta T."/>
            <person name="Neiman D."/>
            <person name="Pearson M."/>
            <person name="Roberts A."/>
            <person name="Saif S."/>
            <person name="Shea T."/>
            <person name="Shenoy N."/>
            <person name="Sisk P."/>
            <person name="Stolte C."/>
            <person name="Sykes S."/>
            <person name="Walk T."/>
            <person name="White J."/>
            <person name="Yandava C."/>
            <person name="Haas B."/>
            <person name="Nusbaum C."/>
            <person name="Birren B."/>
        </authorList>
    </citation>
    <scope>NUCLEOTIDE SEQUENCE [LARGE SCALE GENOMIC DNA]</scope>
    <source>
        <strain evidence="3">R3-111a-1</strain>
    </source>
</reference>
<sequence>MPPLPSTALAFLRARCPHREFAVDSRLPQLTLPLVTDAPFAASHAAPRAIAELLGFGIASAHTSPLRQ</sequence>
<dbReference type="EnsemblFungi" id="EJT71838">
    <property type="protein sequence ID" value="EJT71838"/>
    <property type="gene ID" value="GGTG_11091"/>
</dbReference>
<dbReference type="EMBL" id="GL385400">
    <property type="protein sequence ID" value="EJT71838.1"/>
    <property type="molecule type" value="Genomic_DNA"/>
</dbReference>
<evidence type="ECO:0000313" key="2">
    <source>
        <dbReference type="EnsemblFungi" id="EJT71838"/>
    </source>
</evidence>
<reference evidence="2" key="5">
    <citation type="submission" date="2018-04" db="UniProtKB">
        <authorList>
            <consortium name="EnsemblFungi"/>
        </authorList>
    </citation>
    <scope>IDENTIFICATION</scope>
    <source>
        <strain evidence="2">R3-111a-1</strain>
    </source>
</reference>
<evidence type="ECO:0000313" key="1">
    <source>
        <dbReference type="EMBL" id="EJT71838.1"/>
    </source>
</evidence>